<accession>A0AAW1WDZ9</accession>
<sequence length="386" mass="43932">MAMMTCRKTRAILKSRRIMKSSSPSPKKPSVSKPKVTAAEGAMKKQATLHDSGNSLHKKLSRSAVLDSPISPINPLCNSILSLQEPKKVMINKEAKKATSFRKLDKEEMVVPAAKNRSRSAVEGFLGVLSDNYTLSLILLLSPKTQPKKRKPQLSHKGKVVQESKKSVNHQEAKRPKKSIKNQEAKRSCNVLSPDEEKKEAETTKVVSSPAQYKRPPKRQCKESTPSSNESNKPMGKNERREQREASRYHVSKMEKSVEFEDNFKVLKELEILCGGSHSFMDVNQGLPLKNLGLCLKNEEEDEKEEALRRKRQRESARFELLKVEQSVQVQNPLKDVKELEMLCGTTRYTSLKLLKKLGLHLKRDELDYMDEDEFFGDWEEGEIRS</sequence>
<feature type="region of interest" description="Disordered" evidence="1">
    <location>
        <begin position="145"/>
        <end position="250"/>
    </location>
</feature>
<gene>
    <name evidence="2" type="ORF">M0R45_031267</name>
</gene>
<feature type="compositionally biased region" description="Polar residues" evidence="1">
    <location>
        <begin position="223"/>
        <end position="232"/>
    </location>
</feature>
<feature type="compositionally biased region" description="Basic and acidic residues" evidence="1">
    <location>
        <begin position="160"/>
        <end position="174"/>
    </location>
</feature>
<keyword evidence="3" id="KW-1185">Reference proteome</keyword>
<dbReference type="PANTHER" id="PTHR46136:SF19">
    <property type="entry name" value="TRANSCRIPTION FACTOR GTE12"/>
    <property type="match status" value="1"/>
</dbReference>
<feature type="compositionally biased region" description="Basic and acidic residues" evidence="1">
    <location>
        <begin position="236"/>
        <end position="250"/>
    </location>
</feature>
<dbReference type="AlphaFoldDB" id="A0AAW1WDZ9"/>
<dbReference type="PANTHER" id="PTHR46136">
    <property type="entry name" value="TRANSCRIPTION FACTOR GTE8"/>
    <property type="match status" value="1"/>
</dbReference>
<evidence type="ECO:0000256" key="1">
    <source>
        <dbReference type="SAM" id="MobiDB-lite"/>
    </source>
</evidence>
<dbReference type="EMBL" id="JBEDUW010000006">
    <property type="protein sequence ID" value="KAK9922823.1"/>
    <property type="molecule type" value="Genomic_DNA"/>
</dbReference>
<evidence type="ECO:0000313" key="3">
    <source>
        <dbReference type="Proteomes" id="UP001457282"/>
    </source>
</evidence>
<dbReference type="InterPro" id="IPR052442">
    <property type="entry name" value="Env_Response_Regulator"/>
</dbReference>
<feature type="compositionally biased region" description="Low complexity" evidence="1">
    <location>
        <begin position="20"/>
        <end position="36"/>
    </location>
</feature>
<feature type="compositionally biased region" description="Basic residues" evidence="1">
    <location>
        <begin position="146"/>
        <end position="159"/>
    </location>
</feature>
<feature type="region of interest" description="Disordered" evidence="1">
    <location>
        <begin position="17"/>
        <end position="56"/>
    </location>
</feature>
<organism evidence="2 3">
    <name type="scientific">Rubus argutus</name>
    <name type="common">Southern blackberry</name>
    <dbReference type="NCBI Taxonomy" id="59490"/>
    <lineage>
        <taxon>Eukaryota</taxon>
        <taxon>Viridiplantae</taxon>
        <taxon>Streptophyta</taxon>
        <taxon>Embryophyta</taxon>
        <taxon>Tracheophyta</taxon>
        <taxon>Spermatophyta</taxon>
        <taxon>Magnoliopsida</taxon>
        <taxon>eudicotyledons</taxon>
        <taxon>Gunneridae</taxon>
        <taxon>Pentapetalae</taxon>
        <taxon>rosids</taxon>
        <taxon>fabids</taxon>
        <taxon>Rosales</taxon>
        <taxon>Rosaceae</taxon>
        <taxon>Rosoideae</taxon>
        <taxon>Rosoideae incertae sedis</taxon>
        <taxon>Rubus</taxon>
    </lineage>
</organism>
<dbReference type="Proteomes" id="UP001457282">
    <property type="component" value="Unassembled WGS sequence"/>
</dbReference>
<evidence type="ECO:0000313" key="2">
    <source>
        <dbReference type="EMBL" id="KAK9922823.1"/>
    </source>
</evidence>
<protein>
    <submittedName>
        <fullName evidence="2">Uncharacterized protein</fullName>
    </submittedName>
</protein>
<name>A0AAW1WDZ9_RUBAR</name>
<comment type="caution">
    <text evidence="2">The sequence shown here is derived from an EMBL/GenBank/DDBJ whole genome shotgun (WGS) entry which is preliminary data.</text>
</comment>
<proteinExistence type="predicted"/>
<reference evidence="2 3" key="1">
    <citation type="journal article" date="2023" name="G3 (Bethesda)">
        <title>A chromosome-length genome assembly and annotation of blackberry (Rubus argutus, cv. 'Hillquist').</title>
        <authorList>
            <person name="Bruna T."/>
            <person name="Aryal R."/>
            <person name="Dudchenko O."/>
            <person name="Sargent D.J."/>
            <person name="Mead D."/>
            <person name="Buti M."/>
            <person name="Cavallini A."/>
            <person name="Hytonen T."/>
            <person name="Andres J."/>
            <person name="Pham M."/>
            <person name="Weisz D."/>
            <person name="Mascagni F."/>
            <person name="Usai G."/>
            <person name="Natali L."/>
            <person name="Bassil N."/>
            <person name="Fernandez G.E."/>
            <person name="Lomsadze A."/>
            <person name="Armour M."/>
            <person name="Olukolu B."/>
            <person name="Poorten T."/>
            <person name="Britton C."/>
            <person name="Davik J."/>
            <person name="Ashrafi H."/>
            <person name="Aiden E.L."/>
            <person name="Borodovsky M."/>
            <person name="Worthington M."/>
        </authorList>
    </citation>
    <scope>NUCLEOTIDE SEQUENCE [LARGE SCALE GENOMIC DNA]</scope>
    <source>
        <strain evidence="2">PI 553951</strain>
    </source>
</reference>